<dbReference type="InterPro" id="IPR009576">
    <property type="entry name" value="Biofilm_formation_YgiB"/>
</dbReference>
<comment type="caution">
    <text evidence="1">The sequence shown here is derived from an EMBL/GenBank/DDBJ whole genome shotgun (WGS) entry which is preliminary data.</text>
</comment>
<accession>A0A7W9FAX0</accession>
<dbReference type="Pfam" id="PF06693">
    <property type="entry name" value="DUF1190"/>
    <property type="match status" value="1"/>
</dbReference>
<dbReference type="Proteomes" id="UP000527324">
    <property type="component" value="Unassembled WGS sequence"/>
</dbReference>
<dbReference type="AlphaFoldDB" id="A0A7W9FAX0"/>
<sequence>MTDHNNGSGDLPQTRTMRRLKRSRVLHIGSLMATAGFTLAACDSPDVPAPRAEAEPALVYASLDECRTADVIPDAQCDAALAKAQEDAARTAPRYATREECEGQWGPSQCQPNNQGGGSFFTPLLAGFVIGQMLDGGRYYGGGPLYRDREDRYVNGYGGGYAYRDYRTGRMVTTRDNGDVVKQAPTRVQSRTTVVSRGGFGGGGRSFGG</sequence>
<dbReference type="RefSeq" id="WP_224764384.1">
    <property type="nucleotide sequence ID" value="NZ_CAJFZW010000030.1"/>
</dbReference>
<dbReference type="EMBL" id="JACHOQ010000005">
    <property type="protein sequence ID" value="MBB5740519.1"/>
    <property type="molecule type" value="Genomic_DNA"/>
</dbReference>
<protein>
    <submittedName>
        <fullName evidence="1">Uncharacterized protein YgiB involved in biofilm formation</fullName>
    </submittedName>
</protein>
<evidence type="ECO:0000313" key="2">
    <source>
        <dbReference type="Proteomes" id="UP000527324"/>
    </source>
</evidence>
<organism evidence="1 2">
    <name type="scientific">Brevundimonas aurantiaca</name>
    <dbReference type="NCBI Taxonomy" id="74316"/>
    <lineage>
        <taxon>Bacteria</taxon>
        <taxon>Pseudomonadati</taxon>
        <taxon>Pseudomonadota</taxon>
        <taxon>Alphaproteobacteria</taxon>
        <taxon>Caulobacterales</taxon>
        <taxon>Caulobacteraceae</taxon>
        <taxon>Brevundimonas</taxon>
    </lineage>
</organism>
<proteinExistence type="predicted"/>
<evidence type="ECO:0000313" key="1">
    <source>
        <dbReference type="EMBL" id="MBB5740519.1"/>
    </source>
</evidence>
<reference evidence="1 2" key="1">
    <citation type="submission" date="2020-08" db="EMBL/GenBank/DDBJ databases">
        <title>Genomic Encyclopedia of Type Strains, Phase IV (KMG-IV): sequencing the most valuable type-strain genomes for metagenomic binning, comparative biology and taxonomic classification.</title>
        <authorList>
            <person name="Goeker M."/>
        </authorList>
    </citation>
    <scope>NUCLEOTIDE SEQUENCE [LARGE SCALE GENOMIC DNA]</scope>
    <source>
        <strain evidence="1 2">DSM 4731</strain>
    </source>
</reference>
<keyword evidence="2" id="KW-1185">Reference proteome</keyword>
<gene>
    <name evidence="1" type="ORF">GGQ93_002238</name>
</gene>
<name>A0A7W9FAX0_9CAUL</name>